<comment type="similarity">
    <text evidence="1">Belongs to the AB hydrolase superfamily. AB hydrolase 2 family.</text>
</comment>
<dbReference type="InterPro" id="IPR050565">
    <property type="entry name" value="LYPA1-2/EST-like"/>
</dbReference>
<feature type="domain" description="Phospholipase/carboxylesterase/thioesterase" evidence="2">
    <location>
        <begin position="76"/>
        <end position="235"/>
    </location>
</feature>
<comment type="caution">
    <text evidence="3">The sequence shown here is derived from an EMBL/GenBank/DDBJ whole genome shotgun (WGS) entry which is preliminary data.</text>
</comment>
<gene>
    <name evidence="3" type="ORF">SCLTRI_LOCUS5805</name>
</gene>
<evidence type="ECO:0000256" key="1">
    <source>
        <dbReference type="ARBA" id="ARBA00006499"/>
    </source>
</evidence>
<protein>
    <submittedName>
        <fullName evidence="3">B118457e-d33c-456a-a73a-742e4099688f-CDS</fullName>
    </submittedName>
</protein>
<evidence type="ECO:0000313" key="3">
    <source>
        <dbReference type="EMBL" id="CAD6446092.1"/>
    </source>
</evidence>
<accession>A0A8H2VWT5</accession>
<dbReference type="Pfam" id="PF02230">
    <property type="entry name" value="Abhydrolase_2"/>
    <property type="match status" value="1"/>
</dbReference>
<dbReference type="GO" id="GO:0052689">
    <property type="term" value="F:carboxylic ester hydrolase activity"/>
    <property type="evidence" value="ECO:0007669"/>
    <property type="project" value="TreeGrafter"/>
</dbReference>
<dbReference type="GO" id="GO:0008474">
    <property type="term" value="F:palmitoyl-(protein) hydrolase activity"/>
    <property type="evidence" value="ECO:0007669"/>
    <property type="project" value="TreeGrafter"/>
</dbReference>
<proteinExistence type="inferred from homology"/>
<dbReference type="InterPro" id="IPR003140">
    <property type="entry name" value="PLipase/COase/thioEstase"/>
</dbReference>
<organism evidence="3 4">
    <name type="scientific">Sclerotinia trifoliorum</name>
    <dbReference type="NCBI Taxonomy" id="28548"/>
    <lineage>
        <taxon>Eukaryota</taxon>
        <taxon>Fungi</taxon>
        <taxon>Dikarya</taxon>
        <taxon>Ascomycota</taxon>
        <taxon>Pezizomycotina</taxon>
        <taxon>Leotiomycetes</taxon>
        <taxon>Helotiales</taxon>
        <taxon>Sclerotiniaceae</taxon>
        <taxon>Sclerotinia</taxon>
    </lineage>
</organism>
<dbReference type="PANTHER" id="PTHR10655">
    <property type="entry name" value="LYSOPHOSPHOLIPASE-RELATED"/>
    <property type="match status" value="1"/>
</dbReference>
<evidence type="ECO:0000313" key="4">
    <source>
        <dbReference type="Proteomes" id="UP000624404"/>
    </source>
</evidence>
<dbReference type="EMBL" id="CAJHIA010000017">
    <property type="protein sequence ID" value="CAD6446092.1"/>
    <property type="molecule type" value="Genomic_DNA"/>
</dbReference>
<dbReference type="GO" id="GO:0005737">
    <property type="term" value="C:cytoplasm"/>
    <property type="evidence" value="ECO:0007669"/>
    <property type="project" value="TreeGrafter"/>
</dbReference>
<keyword evidence="4" id="KW-1185">Reference proteome</keyword>
<dbReference type="OrthoDB" id="2418081at2759"/>
<dbReference type="InterPro" id="IPR029058">
    <property type="entry name" value="AB_hydrolase_fold"/>
</dbReference>
<dbReference type="Proteomes" id="UP000624404">
    <property type="component" value="Unassembled WGS sequence"/>
</dbReference>
<dbReference type="SUPFAM" id="SSF53474">
    <property type="entry name" value="alpha/beta-Hydrolases"/>
    <property type="match status" value="1"/>
</dbReference>
<reference evidence="3" key="1">
    <citation type="submission" date="2020-10" db="EMBL/GenBank/DDBJ databases">
        <authorList>
            <person name="Kusch S."/>
        </authorList>
    </citation>
    <scope>NUCLEOTIDE SEQUENCE</scope>
    <source>
        <strain evidence="3">SwB9</strain>
    </source>
</reference>
<sequence>MCGNPHLNQVCPKSHHLFVMRMVIRVFLSISLLGLSSIILNNTNYFEHQVSNLIFAAHKMASPPVLQSDIRPPPLIVESPEVNKNTLILLHGTSSYGTAFAKEVLNLVHFDVLLPYTKLIFPSGSLRKTTVFGGKLTHAWFDITDFADRTKGEQQQKEGLKESVEYLGQLVRDVVEDKSRDGNFDVFVGGLSQGCATSMILLLSGELDRLGLSRKFGGFVGFSGWLPFRRQIDEVAAVGKNSTEKRILVQKWLRSELGLPPVSPLDSTESFGKGMRIFLAHGTNDGKVKPEWGEDMKKVLEAVGYKVEWKLYEDLGHVVVADELNGMASFIRQNSTVQNDGY</sequence>
<dbReference type="Gene3D" id="3.40.50.1820">
    <property type="entry name" value="alpha/beta hydrolase"/>
    <property type="match status" value="1"/>
</dbReference>
<dbReference type="PANTHER" id="PTHR10655:SF63">
    <property type="entry name" value="PHOSPHOLIPASE_CARBOXYLESTERASE_THIOESTERASE DOMAIN-CONTAINING PROTEIN"/>
    <property type="match status" value="1"/>
</dbReference>
<name>A0A8H2VWT5_9HELO</name>
<dbReference type="AlphaFoldDB" id="A0A8H2VWT5"/>
<evidence type="ECO:0000259" key="2">
    <source>
        <dbReference type="Pfam" id="PF02230"/>
    </source>
</evidence>